<name>A0A7I7SA62_9MYCO</name>
<keyword evidence="1 4" id="KW-0732">Signal</keyword>
<evidence type="ECO:0000259" key="5">
    <source>
        <dbReference type="Pfam" id="PF26580"/>
    </source>
</evidence>
<feature type="chain" id="PRO_5043769899" description="Low molecular weight antigen MTB12-like C-terminal domain-containing protein" evidence="4">
    <location>
        <begin position="20"/>
        <end position="197"/>
    </location>
</feature>
<reference evidence="6 7" key="1">
    <citation type="submission" date="2017-04" db="EMBL/GenBank/DDBJ databases">
        <title>The new phylogeny of genus Mycobacterium.</title>
        <authorList>
            <person name="Tortoli E."/>
            <person name="Trovato A."/>
            <person name="Cirillo D.M."/>
        </authorList>
    </citation>
    <scope>NUCLEOTIDE SEQUENCE [LARGE SCALE GENOMIC DNA]</scope>
    <source>
        <strain evidence="6 7">KCTC 19819</strain>
    </source>
</reference>
<dbReference type="Proteomes" id="UP000193577">
    <property type="component" value="Unassembled WGS sequence"/>
</dbReference>
<feature type="signal peptide" evidence="4">
    <location>
        <begin position="1"/>
        <end position="19"/>
    </location>
</feature>
<sequence length="197" mass="20035">MRRTLTALGGAVALGAALALPGCAPDAAPPPALSTQVSASTTPAAPPVDAGLPEPGALTDVLYRLADPEVPGGEKLTLVQGSSGEDAETLDRFAAAMRDNGYRPATFTAADLGWADGGPPDDVLATITVTKDGDDPGFSLPMEFVRTNDQWQLSKDTFTMLMDVQAPAPEGPASDAPAPEEPGQAPPPEPEAPEPPG</sequence>
<evidence type="ECO:0000256" key="3">
    <source>
        <dbReference type="SAM" id="MobiDB-lite"/>
    </source>
</evidence>
<dbReference type="Pfam" id="PF26580">
    <property type="entry name" value="Mtb12_C"/>
    <property type="match status" value="1"/>
</dbReference>
<dbReference type="OrthoDB" id="4752301at2"/>
<protein>
    <recommendedName>
        <fullName evidence="5">Low molecular weight antigen MTB12-like C-terminal domain-containing protein</fullName>
    </recommendedName>
</protein>
<comment type="similarity">
    <text evidence="2">Belongs to the MTB12 family.</text>
</comment>
<feature type="compositionally biased region" description="Polar residues" evidence="3">
    <location>
        <begin position="34"/>
        <end position="43"/>
    </location>
</feature>
<evidence type="ECO:0000256" key="1">
    <source>
        <dbReference type="ARBA" id="ARBA00022729"/>
    </source>
</evidence>
<evidence type="ECO:0000313" key="7">
    <source>
        <dbReference type="Proteomes" id="UP000193577"/>
    </source>
</evidence>
<dbReference type="EMBL" id="NCXO01000005">
    <property type="protein sequence ID" value="OSC35160.1"/>
    <property type="molecule type" value="Genomic_DNA"/>
</dbReference>
<gene>
    <name evidence="6" type="ORF">B8W67_03495</name>
</gene>
<organism evidence="6 7">
    <name type="scientific">Mycolicibacillus koreensis</name>
    <dbReference type="NCBI Taxonomy" id="1069220"/>
    <lineage>
        <taxon>Bacteria</taxon>
        <taxon>Bacillati</taxon>
        <taxon>Actinomycetota</taxon>
        <taxon>Actinomycetes</taxon>
        <taxon>Mycobacteriales</taxon>
        <taxon>Mycobacteriaceae</taxon>
        <taxon>Mycolicibacillus</taxon>
    </lineage>
</organism>
<dbReference type="InterPro" id="IPR058644">
    <property type="entry name" value="Mtb12-like_C"/>
</dbReference>
<dbReference type="RefSeq" id="WP_085302285.1">
    <property type="nucleotide sequence ID" value="NZ_AP022594.1"/>
</dbReference>
<feature type="domain" description="Low molecular weight antigen MTB12-like C-terminal" evidence="5">
    <location>
        <begin position="52"/>
        <end position="166"/>
    </location>
</feature>
<feature type="region of interest" description="Disordered" evidence="3">
    <location>
        <begin position="30"/>
        <end position="50"/>
    </location>
</feature>
<evidence type="ECO:0000313" key="6">
    <source>
        <dbReference type="EMBL" id="OSC35160.1"/>
    </source>
</evidence>
<keyword evidence="7" id="KW-1185">Reference proteome</keyword>
<accession>A0A7I7SA62</accession>
<feature type="region of interest" description="Disordered" evidence="3">
    <location>
        <begin position="163"/>
        <end position="197"/>
    </location>
</feature>
<comment type="caution">
    <text evidence="6">The sequence shown here is derived from an EMBL/GenBank/DDBJ whole genome shotgun (WGS) entry which is preliminary data.</text>
</comment>
<feature type="compositionally biased region" description="Pro residues" evidence="3">
    <location>
        <begin position="184"/>
        <end position="197"/>
    </location>
</feature>
<dbReference type="AlphaFoldDB" id="A0A7I7SA62"/>
<proteinExistence type="inferred from homology"/>
<evidence type="ECO:0000256" key="2">
    <source>
        <dbReference type="ARBA" id="ARBA00093774"/>
    </source>
</evidence>
<evidence type="ECO:0000256" key="4">
    <source>
        <dbReference type="SAM" id="SignalP"/>
    </source>
</evidence>